<reference evidence="2" key="1">
    <citation type="submission" date="2023-04" db="EMBL/GenBank/DDBJ databases">
        <title>Aspergillus oryzae NBRC 4228.</title>
        <authorList>
            <person name="Ichikawa N."/>
            <person name="Sato H."/>
            <person name="Tonouchi N."/>
        </authorList>
    </citation>
    <scope>NUCLEOTIDE SEQUENCE</scope>
    <source>
        <strain evidence="2">NBRC 4228</strain>
    </source>
</reference>
<proteinExistence type="predicted"/>
<feature type="compositionally biased region" description="Basic and acidic residues" evidence="1">
    <location>
        <begin position="212"/>
        <end position="222"/>
    </location>
</feature>
<evidence type="ECO:0000313" key="3">
    <source>
        <dbReference type="Proteomes" id="UP001165205"/>
    </source>
</evidence>
<organism evidence="2 3">
    <name type="scientific">Aspergillus oryzae</name>
    <name type="common">Yellow koji mold</name>
    <dbReference type="NCBI Taxonomy" id="5062"/>
    <lineage>
        <taxon>Eukaryota</taxon>
        <taxon>Fungi</taxon>
        <taxon>Dikarya</taxon>
        <taxon>Ascomycota</taxon>
        <taxon>Pezizomycotina</taxon>
        <taxon>Eurotiomycetes</taxon>
        <taxon>Eurotiomycetidae</taxon>
        <taxon>Eurotiales</taxon>
        <taxon>Aspergillaceae</taxon>
        <taxon>Aspergillus</taxon>
        <taxon>Aspergillus subgen. Circumdati</taxon>
    </lineage>
</organism>
<evidence type="ECO:0000256" key="1">
    <source>
        <dbReference type="SAM" id="MobiDB-lite"/>
    </source>
</evidence>
<accession>A0AAN5BZD0</accession>
<evidence type="ECO:0000313" key="2">
    <source>
        <dbReference type="EMBL" id="GMG31386.1"/>
    </source>
</evidence>
<dbReference type="EMBL" id="BSYA01000084">
    <property type="protein sequence ID" value="GMG31386.1"/>
    <property type="molecule type" value="Genomic_DNA"/>
</dbReference>
<dbReference type="Proteomes" id="UP001165205">
    <property type="component" value="Unassembled WGS sequence"/>
</dbReference>
<feature type="compositionally biased region" description="Basic and acidic residues" evidence="1">
    <location>
        <begin position="161"/>
        <end position="177"/>
    </location>
</feature>
<feature type="region of interest" description="Disordered" evidence="1">
    <location>
        <begin position="153"/>
        <end position="180"/>
    </location>
</feature>
<name>A0AAN5BZD0_ASPOZ</name>
<comment type="caution">
    <text evidence="2">The sequence shown here is derived from an EMBL/GenBank/DDBJ whole genome shotgun (WGS) entry which is preliminary data.</text>
</comment>
<dbReference type="AlphaFoldDB" id="A0AAN5BZD0"/>
<protein>
    <submittedName>
        <fullName evidence="2">Unnamed protein product</fullName>
    </submittedName>
</protein>
<gene>
    <name evidence="2" type="ORF">Aory04_000729000</name>
</gene>
<feature type="region of interest" description="Disordered" evidence="1">
    <location>
        <begin position="212"/>
        <end position="237"/>
    </location>
</feature>
<sequence>MPPYITTHQFIDSRSTVEVKGKKANTNTGTKKHKAPMLMAIPNRPRLHRRGGRGSPRIRLSSTHPIVITYEDISDPIVKVTIAKRAVVEPMLINDRRTVTIRETITALSGMFHPGVTYIDQHRWPEAATRGGDSTYVSKKPGKWKTAISGKRPKLPRGRGQFRDCTRGERKNQDRGHGVRAGKTIGGIIEHLNKWVAGGGCEDLVDITQGEADRHQHEKSRAVIDQNGSDHSLWEGL</sequence>